<feature type="region of interest" description="Disordered" evidence="1">
    <location>
        <begin position="175"/>
        <end position="203"/>
    </location>
</feature>
<feature type="compositionally biased region" description="Low complexity" evidence="1">
    <location>
        <begin position="181"/>
        <end position="192"/>
    </location>
</feature>
<accession>A0A8S9TM64</accession>
<evidence type="ECO:0000313" key="3">
    <source>
        <dbReference type="Proteomes" id="UP000704712"/>
    </source>
</evidence>
<sequence length="243" mass="27172">MAGKPVAVCGSHPSQLFTARLCQRLGVGIPPIDPTTCTVESPLSSFQQLLQPAIQDHAHCLTRSFEPDRAVNVAVDSFYSHLPLEAMVCDVDPRKLARVFDSQHIMKLSLEAYLAVEPVRDESKGFVPYKPLQYDGFRPPQFSIRGNPGEIPRDVKPSRNLEAVEMALEVLNAQDERRSSELSQRSSDCSSEGVMAQATDPKLFRKQPTLPSNVLCSRKTYEGRIHKGSNTRWVWVRVQNLLT</sequence>
<dbReference type="SUPFAM" id="SSF53756">
    <property type="entry name" value="UDP-Glycosyltransferase/glycogen phosphorylase"/>
    <property type="match status" value="1"/>
</dbReference>
<proteinExistence type="predicted"/>
<name>A0A8S9TM64_PHYIN</name>
<dbReference type="EMBL" id="JAACNO010003203">
    <property type="protein sequence ID" value="KAF4127927.1"/>
    <property type="molecule type" value="Genomic_DNA"/>
</dbReference>
<evidence type="ECO:0000313" key="2">
    <source>
        <dbReference type="EMBL" id="KAF4127927.1"/>
    </source>
</evidence>
<reference evidence="2" key="1">
    <citation type="submission" date="2020-03" db="EMBL/GenBank/DDBJ databases">
        <title>Hybrid Assembly of Korean Phytophthora infestans isolates.</title>
        <authorList>
            <person name="Prokchorchik M."/>
            <person name="Lee Y."/>
            <person name="Seo J."/>
            <person name="Cho J.-H."/>
            <person name="Park Y.-E."/>
            <person name="Jang D.-C."/>
            <person name="Im J.-S."/>
            <person name="Choi J.-G."/>
            <person name="Park H.-J."/>
            <person name="Lee G.-B."/>
            <person name="Lee Y.-G."/>
            <person name="Hong S.-Y."/>
            <person name="Cho K."/>
            <person name="Sohn K.H."/>
        </authorList>
    </citation>
    <scope>NUCLEOTIDE SEQUENCE</scope>
    <source>
        <strain evidence="2">KR_2_A2</strain>
    </source>
</reference>
<evidence type="ECO:0000256" key="1">
    <source>
        <dbReference type="SAM" id="MobiDB-lite"/>
    </source>
</evidence>
<dbReference type="Proteomes" id="UP000704712">
    <property type="component" value="Unassembled WGS sequence"/>
</dbReference>
<gene>
    <name evidence="2" type="ORF">GN958_ATG22755</name>
</gene>
<comment type="caution">
    <text evidence="2">The sequence shown here is derived from an EMBL/GenBank/DDBJ whole genome shotgun (WGS) entry which is preliminary data.</text>
</comment>
<protein>
    <submittedName>
        <fullName evidence="2">Putative glycosyltransferase family 1</fullName>
    </submittedName>
</protein>
<dbReference type="AlphaFoldDB" id="A0A8S9TM64"/>
<organism evidence="2 3">
    <name type="scientific">Phytophthora infestans</name>
    <name type="common">Potato late blight agent</name>
    <name type="synonym">Botrytis infestans</name>
    <dbReference type="NCBI Taxonomy" id="4787"/>
    <lineage>
        <taxon>Eukaryota</taxon>
        <taxon>Sar</taxon>
        <taxon>Stramenopiles</taxon>
        <taxon>Oomycota</taxon>
        <taxon>Peronosporomycetes</taxon>
        <taxon>Peronosporales</taxon>
        <taxon>Peronosporaceae</taxon>
        <taxon>Phytophthora</taxon>
    </lineage>
</organism>